<dbReference type="AlphaFoldDB" id="A0A6C2YTN5"/>
<sequence length="227" mass="26012">MTTSDVTDYCFVVEVATDDQEWQSVELDIHEHDEAAKGQYLGVWQKLCQALQKHHELGKRPPAPEWAAWKPGEWCDQKHGYESRLKFVATCGANLVGFLNCWPNVPSVYDSTKHVLYVEHLAAAPGNIDCELWRKRFRFVGQALLAVAVLLSKQYGHEGRLGLHVADDRAFGFYRHISERHCGGNLFHPEQTGIPGPTPRREHERSKRYLETVENAASEWLEGYRRD</sequence>
<evidence type="ECO:0000256" key="1">
    <source>
        <dbReference type="SAM" id="MobiDB-lite"/>
    </source>
</evidence>
<dbReference type="EMBL" id="LR586016">
    <property type="protein sequence ID" value="VIP05098.1"/>
    <property type="molecule type" value="Genomic_DNA"/>
</dbReference>
<name>A0A6C2YTN5_9BACT</name>
<dbReference type="EMBL" id="LR593887">
    <property type="protein sequence ID" value="VTS07552.1"/>
    <property type="molecule type" value="Genomic_DNA"/>
</dbReference>
<feature type="region of interest" description="Disordered" evidence="1">
    <location>
        <begin position="188"/>
        <end position="207"/>
    </location>
</feature>
<protein>
    <recommendedName>
        <fullName evidence="4">N-acetyltransferase domain-containing protein</fullName>
    </recommendedName>
</protein>
<dbReference type="Proteomes" id="UP000464378">
    <property type="component" value="Chromosome"/>
</dbReference>
<proteinExistence type="predicted"/>
<keyword evidence="3" id="KW-1185">Reference proteome</keyword>
<accession>A0A6C2YTN5</accession>
<dbReference type="KEGG" id="tim:GMBLW1_40950"/>
<evidence type="ECO:0000313" key="3">
    <source>
        <dbReference type="Proteomes" id="UP000464378"/>
    </source>
</evidence>
<gene>
    <name evidence="2" type="ORF">GMBLW1_40950</name>
</gene>
<evidence type="ECO:0000313" key="2">
    <source>
        <dbReference type="EMBL" id="VIP05098.1"/>
    </source>
</evidence>
<dbReference type="InParanoid" id="A0A6C2YTN5"/>
<evidence type="ECO:0008006" key="4">
    <source>
        <dbReference type="Google" id="ProtNLM"/>
    </source>
</evidence>
<reference evidence="2" key="1">
    <citation type="submission" date="2019-04" db="EMBL/GenBank/DDBJ databases">
        <authorList>
            <consortium name="Science for Life Laboratories"/>
        </authorList>
    </citation>
    <scope>NUCLEOTIDE SEQUENCE</scope>
    <source>
        <strain evidence="2">MBLW1</strain>
    </source>
</reference>
<organism evidence="2">
    <name type="scientific">Tuwongella immobilis</name>
    <dbReference type="NCBI Taxonomy" id="692036"/>
    <lineage>
        <taxon>Bacteria</taxon>
        <taxon>Pseudomonadati</taxon>
        <taxon>Planctomycetota</taxon>
        <taxon>Planctomycetia</taxon>
        <taxon>Gemmatales</taxon>
        <taxon>Gemmataceae</taxon>
        <taxon>Tuwongella</taxon>
    </lineage>
</organism>